<evidence type="ECO:0000256" key="1">
    <source>
        <dbReference type="SAM" id="Coils"/>
    </source>
</evidence>
<evidence type="ECO:0000313" key="3">
    <source>
        <dbReference type="Proteomes" id="UP000251891"/>
    </source>
</evidence>
<sequence length="121" mass="13254">MTDDRQAELSRLLETANAELARAEHAIRAFAEEGPDGFIRWGFAQCEVIEARLALLGAPSMPPQPDRPPVPGEESVDSLFDLARHVARTLVLAAEQADDPADKFACLDAARYAGRLREALR</sequence>
<dbReference type="RefSeq" id="WP_111865141.1">
    <property type="nucleotide sequence ID" value="NZ_QLYX01000004.1"/>
</dbReference>
<name>A0A365H7H0_9ACTN</name>
<gene>
    <name evidence="2" type="ORF">DPM19_09570</name>
</gene>
<keyword evidence="3" id="KW-1185">Reference proteome</keyword>
<keyword evidence="1" id="KW-0175">Coiled coil</keyword>
<dbReference type="AlphaFoldDB" id="A0A365H7H0"/>
<dbReference type="EMBL" id="QLYX01000004">
    <property type="protein sequence ID" value="RAY14989.1"/>
    <property type="molecule type" value="Genomic_DNA"/>
</dbReference>
<proteinExistence type="predicted"/>
<reference evidence="2 3" key="1">
    <citation type="submission" date="2018-06" db="EMBL/GenBank/DDBJ databases">
        <title>Actinomadura craniellae sp. nov. isolated from marine sponge Craniella sp.</title>
        <authorList>
            <person name="Li L."/>
            <person name="Xu Q.H."/>
            <person name="Lin H.W."/>
            <person name="Lu Y.H."/>
        </authorList>
    </citation>
    <scope>NUCLEOTIDE SEQUENCE [LARGE SCALE GENOMIC DNA]</scope>
    <source>
        <strain evidence="2 3">LHW63021</strain>
    </source>
</reference>
<dbReference type="OrthoDB" id="3476912at2"/>
<evidence type="ECO:0000313" key="2">
    <source>
        <dbReference type="EMBL" id="RAY14989.1"/>
    </source>
</evidence>
<feature type="coiled-coil region" evidence="1">
    <location>
        <begin position="6"/>
        <end position="33"/>
    </location>
</feature>
<comment type="caution">
    <text evidence="2">The sequence shown here is derived from an EMBL/GenBank/DDBJ whole genome shotgun (WGS) entry which is preliminary data.</text>
</comment>
<accession>A0A365H7H0</accession>
<dbReference type="Proteomes" id="UP000251891">
    <property type="component" value="Unassembled WGS sequence"/>
</dbReference>
<organism evidence="2 3">
    <name type="scientific">Actinomadura craniellae</name>
    <dbReference type="NCBI Taxonomy" id="2231787"/>
    <lineage>
        <taxon>Bacteria</taxon>
        <taxon>Bacillati</taxon>
        <taxon>Actinomycetota</taxon>
        <taxon>Actinomycetes</taxon>
        <taxon>Streptosporangiales</taxon>
        <taxon>Thermomonosporaceae</taxon>
        <taxon>Actinomadura</taxon>
    </lineage>
</organism>
<protein>
    <submittedName>
        <fullName evidence="2">Uncharacterized protein</fullName>
    </submittedName>
</protein>